<dbReference type="HAMAP" id="MF_01416">
    <property type="entry name" value="ATP_synth_delta_bact"/>
    <property type="match status" value="1"/>
</dbReference>
<evidence type="ECO:0000256" key="8">
    <source>
        <dbReference type="HAMAP-Rule" id="MF_01416"/>
    </source>
</evidence>
<gene>
    <name evidence="8" type="primary">atpH</name>
    <name evidence="10" type="ORF">DS831_07540</name>
    <name evidence="9" type="ORF">DS832_04985</name>
</gene>
<dbReference type="GO" id="GO:0046933">
    <property type="term" value="F:proton-transporting ATP synthase activity, rotational mechanism"/>
    <property type="evidence" value="ECO:0007669"/>
    <property type="project" value="UniProtKB-UniRule"/>
</dbReference>
<dbReference type="Proteomes" id="UP000284822">
    <property type="component" value="Unassembled WGS sequence"/>
</dbReference>
<evidence type="ECO:0000256" key="4">
    <source>
        <dbReference type="ARBA" id="ARBA00023065"/>
    </source>
</evidence>
<dbReference type="InterPro" id="IPR020781">
    <property type="entry name" value="ATPase_OSCP/d_CS"/>
</dbReference>
<dbReference type="NCBIfam" id="TIGR01145">
    <property type="entry name" value="ATP_synt_delta"/>
    <property type="match status" value="1"/>
</dbReference>
<keyword evidence="11" id="KW-1185">Reference proteome</keyword>
<comment type="function">
    <text evidence="8">This protein is part of the stalk that links CF(0) to CF(1). It either transmits conformational changes from CF(0) to CF(1) or is implicated in proton conduction.</text>
</comment>
<evidence type="ECO:0000256" key="5">
    <source>
        <dbReference type="ARBA" id="ARBA00023136"/>
    </source>
</evidence>
<dbReference type="AlphaFoldDB" id="A0A3R6W9F8"/>
<keyword evidence="8" id="KW-1003">Cell membrane</keyword>
<keyword evidence="7 8" id="KW-0066">ATP synthesis</keyword>
<keyword evidence="6 8" id="KW-0139">CF(1)</keyword>
<keyword evidence="3 8" id="KW-0375">Hydrogen ion transport</keyword>
<dbReference type="GO" id="GO:0005886">
    <property type="term" value="C:plasma membrane"/>
    <property type="evidence" value="ECO:0007669"/>
    <property type="project" value="UniProtKB-SubCell"/>
</dbReference>
<sequence>MPAMKLSSDEIGRRYGKALFEFAQEQNQEQAILEELQALTEIYRQVPDLGAVLTDARLSTIEKQKILTTLTNSASKIMQNFLKLAFEYRRLNAIPEITAAYEKLYDESTGTYDATITSAVKLNSQQVENLKKALTKRISAKTINITMKIDPSIIGGVIVQVGSQIIDGSIATRIRGINRVLLND</sequence>
<comment type="caution">
    <text evidence="10">The sequence shown here is derived from an EMBL/GenBank/DDBJ whole genome shotgun (WGS) entry which is preliminary data.</text>
</comment>
<comment type="subcellular location">
    <subcellularLocation>
        <location evidence="8">Cell membrane</location>
        <topology evidence="8">Peripheral membrane protein</topology>
    </subcellularLocation>
    <subcellularLocation>
        <location evidence="1">Membrane</location>
    </subcellularLocation>
</comment>
<evidence type="ECO:0000313" key="10">
    <source>
        <dbReference type="EMBL" id="RHW50005.1"/>
    </source>
</evidence>
<dbReference type="GO" id="GO:0045259">
    <property type="term" value="C:proton-transporting ATP synthase complex"/>
    <property type="evidence" value="ECO:0007669"/>
    <property type="project" value="UniProtKB-KW"/>
</dbReference>
<comment type="function">
    <text evidence="8">F(1)F(0) ATP synthase produces ATP from ADP in the presence of a proton or sodium gradient. F-type ATPases consist of two structural domains, F(1) containing the extramembraneous catalytic core and F(0) containing the membrane proton channel, linked together by a central stalk and a peripheral stalk. During catalysis, ATP synthesis in the catalytic domain of F(1) is coupled via a rotary mechanism of the central stalk subunits to proton translocation.</text>
</comment>
<evidence type="ECO:0000256" key="3">
    <source>
        <dbReference type="ARBA" id="ARBA00022781"/>
    </source>
</evidence>
<dbReference type="InterPro" id="IPR026015">
    <property type="entry name" value="ATP_synth_OSCP/delta_N_sf"/>
</dbReference>
<keyword evidence="5 8" id="KW-0472">Membrane</keyword>
<dbReference type="Pfam" id="PF00213">
    <property type="entry name" value="OSCP"/>
    <property type="match status" value="1"/>
</dbReference>
<dbReference type="EMBL" id="QOCS01000009">
    <property type="protein sequence ID" value="RHW46845.1"/>
    <property type="molecule type" value="Genomic_DNA"/>
</dbReference>
<dbReference type="SUPFAM" id="SSF47928">
    <property type="entry name" value="N-terminal domain of the delta subunit of the F1F0-ATP synthase"/>
    <property type="match status" value="1"/>
</dbReference>
<dbReference type="NCBIfam" id="NF004402">
    <property type="entry name" value="PRK05758.2-2"/>
    <property type="match status" value="1"/>
</dbReference>
<comment type="similarity">
    <text evidence="8">Belongs to the ATPase delta chain family.</text>
</comment>
<dbReference type="PANTHER" id="PTHR11910">
    <property type="entry name" value="ATP SYNTHASE DELTA CHAIN"/>
    <property type="match status" value="1"/>
</dbReference>
<dbReference type="Proteomes" id="UP000284109">
    <property type="component" value="Unassembled WGS sequence"/>
</dbReference>
<reference evidence="11 12" key="1">
    <citation type="submission" date="2018-07" db="EMBL/GenBank/DDBJ databases">
        <title>Genome sequences of six Lactobacillus spp. isolated from bumble bee guts.</title>
        <authorList>
            <person name="Motta E.V.S."/>
            <person name="Moran N.A."/>
        </authorList>
    </citation>
    <scope>NUCLEOTIDE SEQUENCE [LARGE SCALE GENOMIC DNA]</scope>
    <source>
        <strain evidence="10 11">BI-1.1</strain>
        <strain evidence="9 12">LV-8.1</strain>
    </source>
</reference>
<accession>A0A3R6W9F8</accession>
<dbReference type="PRINTS" id="PR00125">
    <property type="entry name" value="ATPASEDELTA"/>
</dbReference>
<proteinExistence type="inferred from homology"/>
<evidence type="ECO:0000313" key="9">
    <source>
        <dbReference type="EMBL" id="RHW46845.1"/>
    </source>
</evidence>
<evidence type="ECO:0000313" key="11">
    <source>
        <dbReference type="Proteomes" id="UP000284109"/>
    </source>
</evidence>
<dbReference type="PROSITE" id="PS00389">
    <property type="entry name" value="ATPASE_DELTA"/>
    <property type="match status" value="1"/>
</dbReference>
<organism evidence="10 11">
    <name type="scientific">Bombilactobacillus bombi</name>
    <dbReference type="NCBI Taxonomy" id="1303590"/>
    <lineage>
        <taxon>Bacteria</taxon>
        <taxon>Bacillati</taxon>
        <taxon>Bacillota</taxon>
        <taxon>Bacilli</taxon>
        <taxon>Lactobacillales</taxon>
        <taxon>Lactobacillaceae</taxon>
        <taxon>Bombilactobacillus</taxon>
    </lineage>
</organism>
<keyword evidence="4 8" id="KW-0406">Ion transport</keyword>
<dbReference type="Gene3D" id="1.10.520.20">
    <property type="entry name" value="N-terminal domain of the delta subunit of the F1F0-ATP synthase"/>
    <property type="match status" value="1"/>
</dbReference>
<name>A0A3R6W9F8_9LACO</name>
<protein>
    <recommendedName>
        <fullName evidence="8">ATP synthase subunit delta</fullName>
    </recommendedName>
    <alternativeName>
        <fullName evidence="8">ATP synthase F(1) sector subunit delta</fullName>
    </alternativeName>
    <alternativeName>
        <fullName evidence="8">F-type ATPase subunit delta</fullName>
        <shortName evidence="8">F-ATPase subunit delta</shortName>
    </alternativeName>
</protein>
<evidence type="ECO:0000313" key="12">
    <source>
        <dbReference type="Proteomes" id="UP000284822"/>
    </source>
</evidence>
<dbReference type="OrthoDB" id="9786633at2"/>
<keyword evidence="2 8" id="KW-0813">Transport</keyword>
<evidence type="ECO:0000256" key="7">
    <source>
        <dbReference type="ARBA" id="ARBA00023310"/>
    </source>
</evidence>
<dbReference type="EMBL" id="QOCR01000004">
    <property type="protein sequence ID" value="RHW50005.1"/>
    <property type="molecule type" value="Genomic_DNA"/>
</dbReference>
<evidence type="ECO:0000256" key="6">
    <source>
        <dbReference type="ARBA" id="ARBA00023196"/>
    </source>
</evidence>
<dbReference type="InterPro" id="IPR000711">
    <property type="entry name" value="ATPase_OSCP/dsu"/>
</dbReference>
<evidence type="ECO:0000256" key="1">
    <source>
        <dbReference type="ARBA" id="ARBA00004370"/>
    </source>
</evidence>
<evidence type="ECO:0000256" key="2">
    <source>
        <dbReference type="ARBA" id="ARBA00022448"/>
    </source>
</evidence>